<gene>
    <name evidence="2" type="ORF">ERUC_LOCUS38123</name>
</gene>
<feature type="region of interest" description="Disordered" evidence="1">
    <location>
        <begin position="1"/>
        <end position="57"/>
    </location>
</feature>
<evidence type="ECO:0000313" key="2">
    <source>
        <dbReference type="EMBL" id="CAH8385640.1"/>
    </source>
</evidence>
<dbReference type="AlphaFoldDB" id="A0ABC8LQE5"/>
<dbReference type="PANTHER" id="PTHR21677:SF4">
    <property type="entry name" value="TSL-KINASE INTERACTING-LIKE PROTEIN"/>
    <property type="match status" value="1"/>
</dbReference>
<dbReference type="Proteomes" id="UP001642260">
    <property type="component" value="Unassembled WGS sequence"/>
</dbReference>
<organism evidence="2 3">
    <name type="scientific">Eruca vesicaria subsp. sativa</name>
    <name type="common">Garden rocket</name>
    <name type="synonym">Eruca sativa</name>
    <dbReference type="NCBI Taxonomy" id="29727"/>
    <lineage>
        <taxon>Eukaryota</taxon>
        <taxon>Viridiplantae</taxon>
        <taxon>Streptophyta</taxon>
        <taxon>Embryophyta</taxon>
        <taxon>Tracheophyta</taxon>
        <taxon>Spermatophyta</taxon>
        <taxon>Magnoliopsida</taxon>
        <taxon>eudicotyledons</taxon>
        <taxon>Gunneridae</taxon>
        <taxon>Pentapetalae</taxon>
        <taxon>rosids</taxon>
        <taxon>malvids</taxon>
        <taxon>Brassicales</taxon>
        <taxon>Brassicaceae</taxon>
        <taxon>Brassiceae</taxon>
        <taxon>Eruca</taxon>
    </lineage>
</organism>
<comment type="caution">
    <text evidence="2">The sequence shown here is derived from an EMBL/GenBank/DDBJ whole genome shotgun (WGS) entry which is preliminary data.</text>
</comment>
<feature type="compositionally biased region" description="Basic and acidic residues" evidence="1">
    <location>
        <begin position="24"/>
        <end position="38"/>
    </location>
</feature>
<accession>A0ABC8LQE5</accession>
<keyword evidence="3" id="KW-1185">Reference proteome</keyword>
<proteinExistence type="predicted"/>
<reference evidence="2 3" key="1">
    <citation type="submission" date="2022-03" db="EMBL/GenBank/DDBJ databases">
        <authorList>
            <person name="Macdonald S."/>
            <person name="Ahmed S."/>
            <person name="Newling K."/>
        </authorList>
    </citation>
    <scope>NUCLEOTIDE SEQUENCE [LARGE SCALE GENOMIC DNA]</scope>
</reference>
<dbReference type="PANTHER" id="PTHR21677">
    <property type="entry name" value="CRAMPED PROTEIN"/>
    <property type="match status" value="1"/>
</dbReference>
<feature type="region of interest" description="Disordered" evidence="1">
    <location>
        <begin position="66"/>
        <end position="85"/>
    </location>
</feature>
<sequence>MRERSQERSFQEIHPAKARRIARKKTETSTESSKEIKDGGNFTRGNKCMKTTTKNSMTLDLLAGKHNSKRENKKSPSDSPSFQVQSCANTKAGGAQQIHVLDLHSVQRPSGKMKLQLFPLDVHTRQGLEKDGFHLYLELTLSSRKKVSLVLQHIHTVSGSAHRSLEEIPPCTEIINRDSLLVLNGQQRAVLR</sequence>
<evidence type="ECO:0000313" key="3">
    <source>
        <dbReference type="Proteomes" id="UP001642260"/>
    </source>
</evidence>
<evidence type="ECO:0000256" key="1">
    <source>
        <dbReference type="SAM" id="MobiDB-lite"/>
    </source>
</evidence>
<dbReference type="EMBL" id="CAKOAT010668487">
    <property type="protein sequence ID" value="CAH8385640.1"/>
    <property type="molecule type" value="Genomic_DNA"/>
</dbReference>
<feature type="compositionally biased region" description="Basic and acidic residues" evidence="1">
    <location>
        <begin position="1"/>
        <end position="15"/>
    </location>
</feature>
<dbReference type="InterPro" id="IPR055315">
    <property type="entry name" value="Cramped-like"/>
</dbReference>
<protein>
    <submittedName>
        <fullName evidence="2">Uncharacterized protein</fullName>
    </submittedName>
</protein>
<name>A0ABC8LQE5_ERUVS</name>